<name>A0A7J5XLG5_DISMA</name>
<accession>A0A7J5XLG5</accession>
<reference evidence="1 2" key="1">
    <citation type="submission" date="2020-03" db="EMBL/GenBank/DDBJ databases">
        <title>Dissostichus mawsoni Genome sequencing and assembly.</title>
        <authorList>
            <person name="Park H."/>
        </authorList>
    </citation>
    <scope>NUCLEOTIDE SEQUENCE [LARGE SCALE GENOMIC DNA]</scope>
    <source>
        <strain evidence="1">DM0001</strain>
        <tissue evidence="1">Muscle</tissue>
    </source>
</reference>
<protein>
    <recommendedName>
        <fullName evidence="3">Transposase</fullName>
    </recommendedName>
</protein>
<dbReference type="PANTHER" id="PTHR31751:SF42">
    <property type="entry name" value="PROTEIN CBG10204"/>
    <property type="match status" value="1"/>
</dbReference>
<dbReference type="Proteomes" id="UP000518266">
    <property type="component" value="Unassembled WGS sequence"/>
</dbReference>
<keyword evidence="2" id="KW-1185">Reference proteome</keyword>
<organism evidence="1 2">
    <name type="scientific">Dissostichus mawsoni</name>
    <name type="common">Antarctic cod</name>
    <dbReference type="NCBI Taxonomy" id="36200"/>
    <lineage>
        <taxon>Eukaryota</taxon>
        <taxon>Metazoa</taxon>
        <taxon>Chordata</taxon>
        <taxon>Craniata</taxon>
        <taxon>Vertebrata</taxon>
        <taxon>Euteleostomi</taxon>
        <taxon>Actinopterygii</taxon>
        <taxon>Neopterygii</taxon>
        <taxon>Teleostei</taxon>
        <taxon>Neoteleostei</taxon>
        <taxon>Acanthomorphata</taxon>
        <taxon>Eupercaria</taxon>
        <taxon>Perciformes</taxon>
        <taxon>Notothenioidei</taxon>
        <taxon>Nototheniidae</taxon>
        <taxon>Dissostichus</taxon>
    </lineage>
</organism>
<gene>
    <name evidence="1" type="ORF">F7725_009608</name>
</gene>
<evidence type="ECO:0000313" key="2">
    <source>
        <dbReference type="Proteomes" id="UP000518266"/>
    </source>
</evidence>
<dbReference type="PANTHER" id="PTHR31751">
    <property type="entry name" value="SI:CH211-108C17.2-RELATED-RELATED"/>
    <property type="match status" value="1"/>
</dbReference>
<comment type="caution">
    <text evidence="1">The sequence shown here is derived from an EMBL/GenBank/DDBJ whole genome shotgun (WGS) entry which is preliminary data.</text>
</comment>
<dbReference type="OrthoDB" id="5814287at2759"/>
<dbReference type="EMBL" id="JAAKFY010000022">
    <property type="protein sequence ID" value="KAF3837840.1"/>
    <property type="molecule type" value="Genomic_DNA"/>
</dbReference>
<sequence length="334" mass="38125">MSPTKVLRVLKSINCYTMTTRTFLNHQKKFLQPAIKKVWTKNRNNIVQKLKETNKHKELVLGGDGRCGSPGHCAKYGSNEVPSSVHIKKEGLVRCVQFLESENVVMKTIVTDRNTQINKWLRENQEHVNHRFDIWHLAKNLKKQLVKLSKDKQCTAIGEWIQSIRNHLYWCAVSTPDGNGEMIADKWLSLNNHIVNIHTKHGSVQEMCPWSAACSSEPQEKMAQSSKATLYAVKNSYFFYNHSVPALKLNKVVSQKAFVRDVKKMSPSQQTYGVEAYHSIVNQFAPKMYAYSYTGMYCRLYACAKTMSMRNLSMSQIHSAVGGKTRQERGCCAV</sequence>
<dbReference type="AlphaFoldDB" id="A0A7J5XLG5"/>
<evidence type="ECO:0000313" key="1">
    <source>
        <dbReference type="EMBL" id="KAF3837840.1"/>
    </source>
</evidence>
<proteinExistence type="predicted"/>
<evidence type="ECO:0008006" key="3">
    <source>
        <dbReference type="Google" id="ProtNLM"/>
    </source>
</evidence>